<dbReference type="InterPro" id="IPR027417">
    <property type="entry name" value="P-loop_NTPase"/>
</dbReference>
<dbReference type="PROSITE" id="PS51195">
    <property type="entry name" value="Q_MOTIF"/>
    <property type="match status" value="1"/>
</dbReference>
<dbReference type="GO" id="GO:0003724">
    <property type="term" value="F:RNA helicase activity"/>
    <property type="evidence" value="ECO:0007669"/>
    <property type="project" value="UniProtKB-EC"/>
</dbReference>
<keyword evidence="3 11" id="KW-0547">Nucleotide-binding</keyword>
<dbReference type="FunCoup" id="A0A6M4HAM3">
    <property type="interactions" value="497"/>
</dbReference>
<evidence type="ECO:0000256" key="7">
    <source>
        <dbReference type="ARBA" id="ARBA00038437"/>
    </source>
</evidence>
<comment type="catalytic activity">
    <reaction evidence="8">
        <text>ATP + H2O = ADP + phosphate + H(+)</text>
        <dbReference type="Rhea" id="RHEA:13065"/>
        <dbReference type="ChEBI" id="CHEBI:15377"/>
        <dbReference type="ChEBI" id="CHEBI:15378"/>
        <dbReference type="ChEBI" id="CHEBI:30616"/>
        <dbReference type="ChEBI" id="CHEBI:43474"/>
        <dbReference type="ChEBI" id="CHEBI:456216"/>
        <dbReference type="EC" id="3.6.4.13"/>
    </reaction>
</comment>
<dbReference type="SMART" id="SM00490">
    <property type="entry name" value="HELICc"/>
    <property type="match status" value="1"/>
</dbReference>
<dbReference type="GO" id="GO:0005829">
    <property type="term" value="C:cytosol"/>
    <property type="evidence" value="ECO:0007669"/>
    <property type="project" value="TreeGrafter"/>
</dbReference>
<organism evidence="16 17">
    <name type="scientific">Usitatibacter palustris</name>
    <dbReference type="NCBI Taxonomy" id="2732487"/>
    <lineage>
        <taxon>Bacteria</taxon>
        <taxon>Pseudomonadati</taxon>
        <taxon>Pseudomonadota</taxon>
        <taxon>Betaproteobacteria</taxon>
        <taxon>Nitrosomonadales</taxon>
        <taxon>Usitatibacteraceae</taxon>
        <taxon>Usitatibacter</taxon>
    </lineage>
</organism>
<evidence type="ECO:0000259" key="15">
    <source>
        <dbReference type="PROSITE" id="PS51195"/>
    </source>
</evidence>
<dbReference type="GO" id="GO:0042255">
    <property type="term" value="P:ribosome assembly"/>
    <property type="evidence" value="ECO:0007669"/>
    <property type="project" value="UniProtKB-ARBA"/>
</dbReference>
<dbReference type="PROSITE" id="PS51194">
    <property type="entry name" value="HELICASE_CTER"/>
    <property type="match status" value="1"/>
</dbReference>
<dbReference type="InterPro" id="IPR012677">
    <property type="entry name" value="Nucleotide-bd_a/b_plait_sf"/>
</dbReference>
<feature type="domain" description="DEAD-box RNA helicase Q" evidence="15">
    <location>
        <begin position="20"/>
        <end position="48"/>
    </location>
</feature>
<evidence type="ECO:0000256" key="8">
    <source>
        <dbReference type="ARBA" id="ARBA00047984"/>
    </source>
</evidence>
<dbReference type="FunFam" id="3.40.50.300:FF:000108">
    <property type="entry name" value="ATP-dependent RNA helicase RhlE"/>
    <property type="match status" value="1"/>
</dbReference>
<dbReference type="CDD" id="cd00268">
    <property type="entry name" value="DEADc"/>
    <property type="match status" value="1"/>
</dbReference>
<accession>A0A6M4HAM3</accession>
<dbReference type="SMART" id="SM00487">
    <property type="entry name" value="DEXDc"/>
    <property type="match status" value="1"/>
</dbReference>
<dbReference type="PANTHER" id="PTHR47959:SF1">
    <property type="entry name" value="ATP-DEPENDENT RNA HELICASE DBPA"/>
    <property type="match status" value="1"/>
</dbReference>
<dbReference type="InterPro" id="IPR014001">
    <property type="entry name" value="Helicase_ATP-bd"/>
</dbReference>
<dbReference type="InterPro" id="IPR050079">
    <property type="entry name" value="DEAD_box_RNA_helicase"/>
</dbReference>
<evidence type="ECO:0000256" key="2">
    <source>
        <dbReference type="ARBA" id="ARBA00022490"/>
    </source>
</evidence>
<feature type="compositionally biased region" description="Pro residues" evidence="12">
    <location>
        <begin position="1"/>
        <end position="15"/>
    </location>
</feature>
<dbReference type="PROSITE" id="PS00039">
    <property type="entry name" value="DEAD_ATP_HELICASE"/>
    <property type="match status" value="1"/>
</dbReference>
<dbReference type="GO" id="GO:0003676">
    <property type="term" value="F:nucleic acid binding"/>
    <property type="evidence" value="ECO:0007669"/>
    <property type="project" value="InterPro"/>
</dbReference>
<proteinExistence type="inferred from homology"/>
<evidence type="ECO:0000313" key="16">
    <source>
        <dbReference type="EMBL" id="QJR15898.1"/>
    </source>
</evidence>
<dbReference type="PROSITE" id="PS51192">
    <property type="entry name" value="HELICASE_ATP_BIND_1"/>
    <property type="match status" value="1"/>
</dbReference>
<dbReference type="InterPro" id="IPR001650">
    <property type="entry name" value="Helicase_C-like"/>
</dbReference>
<evidence type="ECO:0000256" key="6">
    <source>
        <dbReference type="ARBA" id="ARBA00022840"/>
    </source>
</evidence>
<keyword evidence="2" id="KW-0963">Cytoplasm</keyword>
<evidence type="ECO:0000256" key="3">
    <source>
        <dbReference type="ARBA" id="ARBA00022741"/>
    </source>
</evidence>
<dbReference type="KEGG" id="upl:DSM104440_02724"/>
<feature type="domain" description="Helicase ATP-binding" evidence="13">
    <location>
        <begin position="51"/>
        <end position="223"/>
    </location>
</feature>
<evidence type="ECO:0000256" key="11">
    <source>
        <dbReference type="RuleBase" id="RU000492"/>
    </source>
</evidence>
<dbReference type="InParanoid" id="A0A6M4HAM3"/>
<dbReference type="GO" id="GO:0016787">
    <property type="term" value="F:hydrolase activity"/>
    <property type="evidence" value="ECO:0007669"/>
    <property type="project" value="UniProtKB-KW"/>
</dbReference>
<evidence type="ECO:0000256" key="10">
    <source>
        <dbReference type="PROSITE-ProRule" id="PRU00552"/>
    </source>
</evidence>
<keyword evidence="6 11" id="KW-0067">ATP-binding</keyword>
<dbReference type="GO" id="GO:0009266">
    <property type="term" value="P:response to temperature stimulus"/>
    <property type="evidence" value="ECO:0007669"/>
    <property type="project" value="UniProtKB-ARBA"/>
</dbReference>
<feature type="compositionally biased region" description="Polar residues" evidence="12">
    <location>
        <begin position="471"/>
        <end position="481"/>
    </location>
</feature>
<dbReference type="InterPro" id="IPR005580">
    <property type="entry name" value="DbpA/CsdA_RNA-bd_dom"/>
</dbReference>
<comment type="similarity">
    <text evidence="7 11">Belongs to the DEAD box helicase family.</text>
</comment>
<dbReference type="CDD" id="cd12252">
    <property type="entry name" value="RRM_DbpA"/>
    <property type="match status" value="1"/>
</dbReference>
<dbReference type="PANTHER" id="PTHR47959">
    <property type="entry name" value="ATP-DEPENDENT RNA HELICASE RHLE-RELATED"/>
    <property type="match status" value="1"/>
</dbReference>
<sequence>MPKTPAPQNPAPQSPAPQNAGFSALGLDDKIVAALTALGYEEPTPIQQETIPTLIKGKDLLGQAATGTGKTAAFALPILQRLINEGRGEGPLAVVLVPTRELAMQVAEAMHRYGKALGARVLPVYGGQPIGRQLHAMRAGVDVVVATPGRALDHLRRGSLQMAGVKIVVLDEADEMLDMGFAEDIEAVLKESPATRQTVLFSATMPPRIESIAKRNQRDPVRIKIAKAPAKVGEAPKVRQQAYLLARAGKAHALERILDLESPTAAIIFCRTRIEVDELSEALNARGYKAEALHGGMTQEQRDKVMRRVRAGDSELLIATDVAARGLDIDRLTHVINYDLPAAPEAYVHRIGRVGRAGREGVAITLVEPREHYALQNIERLTKHKIEIARVPTVADLQARKLELTIATLREGLVADDNEHFRVVIDALSDDYDPIQIAMAAVKLYHNEVMGDAEEEDVPPAPAPVERPSYPSRTSSGTRSAPRTPHPKDSGDMARIFIGAGREAGMRPQDLVGAIANEAGVAGGLIGAIQITDRFSLVEVPEAVAAQVIKALSKATLRGKKVPVRRDKGNYQA</sequence>
<keyword evidence="4 11" id="KW-0378">Hydrolase</keyword>
<evidence type="ECO:0000313" key="17">
    <source>
        <dbReference type="Proteomes" id="UP000503096"/>
    </source>
</evidence>
<dbReference type="Pfam" id="PF00271">
    <property type="entry name" value="Helicase_C"/>
    <property type="match status" value="1"/>
</dbReference>
<evidence type="ECO:0000256" key="5">
    <source>
        <dbReference type="ARBA" id="ARBA00022806"/>
    </source>
</evidence>
<evidence type="ECO:0000259" key="14">
    <source>
        <dbReference type="PROSITE" id="PS51194"/>
    </source>
</evidence>
<dbReference type="RefSeq" id="WP_171163580.1">
    <property type="nucleotide sequence ID" value="NZ_CP053073.1"/>
</dbReference>
<keyword evidence="17" id="KW-1185">Reference proteome</keyword>
<dbReference type="Pfam" id="PF03880">
    <property type="entry name" value="DbpA"/>
    <property type="match status" value="1"/>
</dbReference>
<dbReference type="Gene3D" id="3.40.50.300">
    <property type="entry name" value="P-loop containing nucleotide triphosphate hydrolases"/>
    <property type="match status" value="2"/>
</dbReference>
<dbReference type="InterPro" id="IPR014014">
    <property type="entry name" value="RNA_helicase_DEAD_Q_motif"/>
</dbReference>
<feature type="short sequence motif" description="Q motif" evidence="10">
    <location>
        <begin position="20"/>
        <end position="48"/>
    </location>
</feature>
<evidence type="ECO:0000256" key="9">
    <source>
        <dbReference type="ARBA" id="ARBA00074363"/>
    </source>
</evidence>
<dbReference type="SUPFAM" id="SSF52540">
    <property type="entry name" value="P-loop containing nucleoside triphosphate hydrolases"/>
    <property type="match status" value="1"/>
</dbReference>
<dbReference type="Gene3D" id="3.30.70.330">
    <property type="match status" value="1"/>
</dbReference>
<dbReference type="EC" id="3.6.4.13" evidence="1"/>
<dbReference type="InterPro" id="IPR000629">
    <property type="entry name" value="RNA-helicase_DEAD-box_CS"/>
</dbReference>
<feature type="region of interest" description="Disordered" evidence="12">
    <location>
        <begin position="1"/>
        <end position="20"/>
    </location>
</feature>
<dbReference type="Proteomes" id="UP000503096">
    <property type="component" value="Chromosome"/>
</dbReference>
<feature type="domain" description="Helicase C-terminal" evidence="14">
    <location>
        <begin position="253"/>
        <end position="398"/>
    </location>
</feature>
<evidence type="ECO:0000256" key="12">
    <source>
        <dbReference type="SAM" id="MobiDB-lite"/>
    </source>
</evidence>
<feature type="region of interest" description="Disordered" evidence="12">
    <location>
        <begin position="453"/>
        <end position="493"/>
    </location>
</feature>
<dbReference type="InterPro" id="IPR011545">
    <property type="entry name" value="DEAD/DEAH_box_helicase_dom"/>
</dbReference>
<dbReference type="InterPro" id="IPR044742">
    <property type="entry name" value="DEAD/DEAH_RhlB"/>
</dbReference>
<reference evidence="16 17" key="1">
    <citation type="submission" date="2020-04" db="EMBL/GenBank/DDBJ databases">
        <title>Usitatibacter rugosus gen. nov., sp. nov. and Usitatibacter palustris sp. nov., novel members of Usitatibacteraceae fam. nov. within the order Nitrosomonadales isolated from soil.</title>
        <authorList>
            <person name="Huber K.J."/>
            <person name="Neumann-Schaal M."/>
            <person name="Geppert A."/>
            <person name="Luckner M."/>
            <person name="Wanner G."/>
            <person name="Overmann J."/>
        </authorList>
    </citation>
    <scope>NUCLEOTIDE SEQUENCE [LARGE SCALE GENOMIC DNA]</scope>
    <source>
        <strain evidence="16 17">Swamp67</strain>
    </source>
</reference>
<dbReference type="GO" id="GO:0005524">
    <property type="term" value="F:ATP binding"/>
    <property type="evidence" value="ECO:0007669"/>
    <property type="project" value="UniProtKB-KW"/>
</dbReference>
<protein>
    <recommendedName>
        <fullName evidence="9">DEAD-box ATP-dependent RNA helicase RhpA</fullName>
        <ecNumber evidence="1">3.6.4.13</ecNumber>
    </recommendedName>
</protein>
<dbReference type="AlphaFoldDB" id="A0A6M4HAM3"/>
<gene>
    <name evidence="16" type="primary">deaD</name>
    <name evidence="16" type="ORF">DSM104440_02724</name>
</gene>
<dbReference type="CDD" id="cd18787">
    <property type="entry name" value="SF2_C_DEAD"/>
    <property type="match status" value="1"/>
</dbReference>
<evidence type="ECO:0000259" key="13">
    <source>
        <dbReference type="PROSITE" id="PS51192"/>
    </source>
</evidence>
<name>A0A6M4HAM3_9PROT</name>
<keyword evidence="5 11" id="KW-0347">Helicase</keyword>
<dbReference type="EMBL" id="CP053073">
    <property type="protein sequence ID" value="QJR15898.1"/>
    <property type="molecule type" value="Genomic_DNA"/>
</dbReference>
<evidence type="ECO:0000256" key="1">
    <source>
        <dbReference type="ARBA" id="ARBA00012552"/>
    </source>
</evidence>
<dbReference type="Pfam" id="PF00270">
    <property type="entry name" value="DEAD"/>
    <property type="match status" value="1"/>
</dbReference>
<evidence type="ECO:0000256" key="4">
    <source>
        <dbReference type="ARBA" id="ARBA00022801"/>
    </source>
</evidence>